<keyword evidence="2" id="KW-1003">Cell membrane</keyword>
<evidence type="ECO:0000256" key="1">
    <source>
        <dbReference type="ARBA" id="ARBA00004429"/>
    </source>
</evidence>
<evidence type="ECO:0000256" key="6">
    <source>
        <dbReference type="ARBA" id="ARBA00022692"/>
    </source>
</evidence>
<dbReference type="GO" id="GO:0052131">
    <property type="term" value="P:positive aerotaxis"/>
    <property type="evidence" value="ECO:0007669"/>
    <property type="project" value="UniProtKB-ARBA"/>
</dbReference>
<evidence type="ECO:0000256" key="2">
    <source>
        <dbReference type="ARBA" id="ARBA00022475"/>
    </source>
</evidence>
<dbReference type="InterPro" id="IPR000014">
    <property type="entry name" value="PAS"/>
</dbReference>
<dbReference type="InterPro" id="IPR013655">
    <property type="entry name" value="PAS_fold_3"/>
</dbReference>
<dbReference type="CDD" id="cd06225">
    <property type="entry name" value="HAMP"/>
    <property type="match status" value="1"/>
</dbReference>
<dbReference type="EMBL" id="NKFA01000007">
    <property type="protein sequence ID" value="OXI43983.1"/>
    <property type="molecule type" value="Genomic_DNA"/>
</dbReference>
<evidence type="ECO:0000313" key="15">
    <source>
        <dbReference type="Proteomes" id="UP000214600"/>
    </source>
</evidence>
<dbReference type="FunFam" id="1.10.287.950:FF:000001">
    <property type="entry name" value="Methyl-accepting chemotaxis sensory transducer"/>
    <property type="match status" value="1"/>
</dbReference>
<proteinExistence type="inferred from homology"/>
<feature type="domain" description="PAS" evidence="13">
    <location>
        <begin position="25"/>
        <end position="60"/>
    </location>
</feature>
<keyword evidence="8 11" id="KW-0472">Membrane</keyword>
<dbReference type="RefSeq" id="WP_089451848.1">
    <property type="nucleotide sequence ID" value="NZ_JAUJSI010000021.1"/>
</dbReference>
<dbReference type="CDD" id="cd11386">
    <property type="entry name" value="MCP_signal"/>
    <property type="match status" value="1"/>
</dbReference>
<name>A0A228INI8_9BURK</name>
<accession>A0A228INI8</accession>
<dbReference type="PANTHER" id="PTHR43531:SF7">
    <property type="entry name" value="AEROTAXIS RECEPTOR"/>
    <property type="match status" value="1"/>
</dbReference>
<dbReference type="InterPro" id="IPR051310">
    <property type="entry name" value="MCP_chemotaxis"/>
</dbReference>
<dbReference type="Proteomes" id="UP000214600">
    <property type="component" value="Unassembled WGS sequence"/>
</dbReference>
<reference evidence="15" key="1">
    <citation type="submission" date="2017-06" db="EMBL/GenBank/DDBJ databases">
        <authorList>
            <person name="LiPuma J."/>
            <person name="Spilker T."/>
        </authorList>
    </citation>
    <scope>NUCLEOTIDE SEQUENCE [LARGE SCALE GENOMIC DNA]</scope>
    <source>
        <strain evidence="15">AU17325</strain>
    </source>
</reference>
<dbReference type="SMART" id="SM00283">
    <property type="entry name" value="MA"/>
    <property type="match status" value="1"/>
</dbReference>
<evidence type="ECO:0000259" key="13">
    <source>
        <dbReference type="PROSITE" id="PS50112"/>
    </source>
</evidence>
<dbReference type="Pfam" id="PF00015">
    <property type="entry name" value="MCPsignal"/>
    <property type="match status" value="1"/>
</dbReference>
<dbReference type="OrthoDB" id="9806477at2"/>
<dbReference type="AlphaFoldDB" id="A0A228INI8"/>
<protein>
    <recommendedName>
        <fullName evidence="16">PAS domain S-box protein</fullName>
    </recommendedName>
</protein>
<dbReference type="PROSITE" id="PS50111">
    <property type="entry name" value="CHEMOTAXIS_TRANSDUC_2"/>
    <property type="match status" value="1"/>
</dbReference>
<dbReference type="GO" id="GO:0005886">
    <property type="term" value="C:plasma membrane"/>
    <property type="evidence" value="ECO:0007669"/>
    <property type="project" value="UniProtKB-SubCell"/>
</dbReference>
<evidence type="ECO:0000313" key="14">
    <source>
        <dbReference type="EMBL" id="OXI43983.1"/>
    </source>
</evidence>
<dbReference type="InterPro" id="IPR035965">
    <property type="entry name" value="PAS-like_dom_sf"/>
</dbReference>
<dbReference type="Gene3D" id="1.10.287.950">
    <property type="entry name" value="Methyl-accepting chemotaxis protein"/>
    <property type="match status" value="1"/>
</dbReference>
<evidence type="ECO:0000256" key="10">
    <source>
        <dbReference type="PROSITE-ProRule" id="PRU00284"/>
    </source>
</evidence>
<dbReference type="SUPFAM" id="SSF55785">
    <property type="entry name" value="PYP-like sensor domain (PAS domain)"/>
    <property type="match status" value="1"/>
</dbReference>
<dbReference type="InterPro" id="IPR004089">
    <property type="entry name" value="MCPsignal_dom"/>
</dbReference>
<reference evidence="14 15" key="2">
    <citation type="submission" date="2017-08" db="EMBL/GenBank/DDBJ databases">
        <title>WGS of novel Burkholderia cepaca complex species.</title>
        <authorList>
            <person name="Lipuma J."/>
            <person name="Spilker T."/>
        </authorList>
    </citation>
    <scope>NUCLEOTIDE SEQUENCE [LARGE SCALE GENOMIC DNA]</scope>
    <source>
        <strain evidence="14 15">AU17325</strain>
    </source>
</reference>
<comment type="caution">
    <text evidence="14">The sequence shown here is derived from an EMBL/GenBank/DDBJ whole genome shotgun (WGS) entry which is preliminary data.</text>
</comment>
<dbReference type="SUPFAM" id="SSF58104">
    <property type="entry name" value="Methyl-accepting chemotaxis protein (MCP) signaling domain"/>
    <property type="match status" value="1"/>
</dbReference>
<keyword evidence="4" id="KW-0145">Chemotaxis</keyword>
<dbReference type="FunFam" id="3.30.450.20:FF:000046">
    <property type="entry name" value="Aerotaxis sensor receptor"/>
    <property type="match status" value="1"/>
</dbReference>
<evidence type="ECO:0000256" key="3">
    <source>
        <dbReference type="ARBA" id="ARBA00022481"/>
    </source>
</evidence>
<comment type="similarity">
    <text evidence="9">Belongs to the methyl-accepting chemotaxis (MCP) protein family.</text>
</comment>
<dbReference type="CDD" id="cd00130">
    <property type="entry name" value="PAS"/>
    <property type="match status" value="1"/>
</dbReference>
<evidence type="ECO:0000256" key="5">
    <source>
        <dbReference type="ARBA" id="ARBA00022519"/>
    </source>
</evidence>
<evidence type="ECO:0008006" key="16">
    <source>
        <dbReference type="Google" id="ProtNLM"/>
    </source>
</evidence>
<keyword evidence="6 11" id="KW-0812">Transmembrane</keyword>
<keyword evidence="7 11" id="KW-1133">Transmembrane helix</keyword>
<dbReference type="GO" id="GO:0007165">
    <property type="term" value="P:signal transduction"/>
    <property type="evidence" value="ECO:0007669"/>
    <property type="project" value="UniProtKB-KW"/>
</dbReference>
<dbReference type="Pfam" id="PF08447">
    <property type="entry name" value="PAS_3"/>
    <property type="match status" value="1"/>
</dbReference>
<dbReference type="NCBIfam" id="TIGR00229">
    <property type="entry name" value="sensory_box"/>
    <property type="match status" value="1"/>
</dbReference>
<evidence type="ECO:0000256" key="9">
    <source>
        <dbReference type="ARBA" id="ARBA00029447"/>
    </source>
</evidence>
<dbReference type="GO" id="GO:0004888">
    <property type="term" value="F:transmembrane signaling receptor activity"/>
    <property type="evidence" value="ECO:0007669"/>
    <property type="project" value="TreeGrafter"/>
</dbReference>
<evidence type="ECO:0000256" key="11">
    <source>
        <dbReference type="SAM" id="Phobius"/>
    </source>
</evidence>
<keyword evidence="10" id="KW-0807">Transducer</keyword>
<dbReference type="Gene3D" id="3.30.450.20">
    <property type="entry name" value="PAS domain"/>
    <property type="match status" value="1"/>
</dbReference>
<dbReference type="PROSITE" id="PS50112">
    <property type="entry name" value="PAS"/>
    <property type="match status" value="1"/>
</dbReference>
<organism evidence="14 15">
    <name type="scientific">Burkholderia aenigmatica</name>
    <dbReference type="NCBI Taxonomy" id="2015348"/>
    <lineage>
        <taxon>Bacteria</taxon>
        <taxon>Pseudomonadati</taxon>
        <taxon>Pseudomonadota</taxon>
        <taxon>Betaproteobacteria</taxon>
        <taxon>Burkholderiales</taxon>
        <taxon>Burkholderiaceae</taxon>
        <taxon>Burkholderia</taxon>
        <taxon>Burkholderia cepacia complex</taxon>
    </lineage>
</organism>
<gene>
    <name evidence="14" type="ORF">CFB84_20315</name>
</gene>
<evidence type="ECO:0000256" key="4">
    <source>
        <dbReference type="ARBA" id="ARBA00022500"/>
    </source>
</evidence>
<feature type="transmembrane region" description="Helical" evidence="11">
    <location>
        <begin position="167"/>
        <end position="186"/>
    </location>
</feature>
<feature type="transmembrane region" description="Helical" evidence="11">
    <location>
        <begin position="192"/>
        <end position="212"/>
    </location>
</feature>
<comment type="subcellular location">
    <subcellularLocation>
        <location evidence="1">Cell inner membrane</location>
        <topology evidence="1">Multi-pass membrane protein</topology>
    </subcellularLocation>
</comment>
<evidence type="ECO:0000256" key="7">
    <source>
        <dbReference type="ARBA" id="ARBA00022989"/>
    </source>
</evidence>
<dbReference type="PANTHER" id="PTHR43531">
    <property type="entry name" value="PROTEIN ICFG"/>
    <property type="match status" value="1"/>
</dbReference>
<keyword evidence="5" id="KW-0997">Cell inner membrane</keyword>
<evidence type="ECO:0000256" key="8">
    <source>
        <dbReference type="ARBA" id="ARBA00023136"/>
    </source>
</evidence>
<keyword evidence="3" id="KW-0488">Methylation</keyword>
<sequence>MRNNQPVTQREFDFPDDATLMSTTDANSYIAYANAAFIQVSGFSPEEIEGQPHNVVRHPDMPKEAFADMWATLKGGEPWTALVKNRRKNGDHYWVRSNTVPVMRNGQPTGYMSVRTKASRDEIAAAETLYKAFREGNAGNRHFHKGLIVRKGLTGFMSLFQTMSVRARLHASLCVLAPVVVAGGWACGLQGGALAAFAAVAAGAAAAAGLWLDAQIARPLMQLRDQALRVATGESRSGVAMNRVDEIGMTLRTINQLGLMFRWLVDDVSEQVLNVQRASNEIAQGNNDLSARTEQASTSVQQTAASMAEMTATVSSNAETALQANQLSVSASDAAERGGQAVGEVVTTMNDITASSRKISDIIGVIDGIAFQTNILALNAAVEAARAGDQGRGFAVVAGEVRALAQRSANAAKEIKTLIGASVERVESGARIVDGAGKTMEDIVTQVKRVSDLIAEISSSTAEQSTGVAQVDQAVVHLDNITQQNAALVEQSTAASESLKQQATRLVEAVNVFR</sequence>
<evidence type="ECO:0000259" key="12">
    <source>
        <dbReference type="PROSITE" id="PS50111"/>
    </source>
</evidence>
<feature type="domain" description="Methyl-accepting transducer" evidence="12">
    <location>
        <begin position="271"/>
        <end position="500"/>
    </location>
</feature>